<dbReference type="Pfam" id="PF19320">
    <property type="entry name" value="GlfT2_domain3"/>
    <property type="match status" value="1"/>
</dbReference>
<dbReference type="InterPro" id="IPR045699">
    <property type="entry name" value="GlfT2_C"/>
</dbReference>
<feature type="domain" description="Galactofuranosyltransferase-2 C-terminal" evidence="6">
    <location>
        <begin position="489"/>
        <end position="686"/>
    </location>
</feature>
<reference evidence="7 8" key="1">
    <citation type="submission" date="2021-05" db="EMBL/GenBank/DDBJ databases">
        <title>Complete genome of Nocardioides aquaticus KCTC 9944T isolated from meromictic and hypersaline Ekho Lake, Antarctica.</title>
        <authorList>
            <person name="Hwang K."/>
            <person name="Kim K.M."/>
            <person name="Choe H."/>
        </authorList>
    </citation>
    <scope>NUCLEOTIDE SEQUENCE [LARGE SCALE GENOMIC DNA]</scope>
    <source>
        <strain evidence="7 8">KCTC 9944</strain>
    </source>
</reference>
<dbReference type="GO" id="GO:0016757">
    <property type="term" value="F:glycosyltransferase activity"/>
    <property type="evidence" value="ECO:0007669"/>
    <property type="project" value="UniProtKB-KW"/>
</dbReference>
<dbReference type="PANTHER" id="PTHR43179:SF12">
    <property type="entry name" value="GALACTOFURANOSYLTRANSFERASE GLFT2"/>
    <property type="match status" value="1"/>
</dbReference>
<evidence type="ECO:0000256" key="1">
    <source>
        <dbReference type="ARBA" id="ARBA00006739"/>
    </source>
</evidence>
<dbReference type="PANTHER" id="PTHR43179">
    <property type="entry name" value="RHAMNOSYLTRANSFERASE WBBL"/>
    <property type="match status" value="1"/>
</dbReference>
<feature type="compositionally biased region" description="Polar residues" evidence="4">
    <location>
        <begin position="692"/>
        <end position="704"/>
    </location>
</feature>
<evidence type="ECO:0000259" key="6">
    <source>
        <dbReference type="Pfam" id="PF19320"/>
    </source>
</evidence>
<sequence>MTITDTTVGSAGPGTGASAGTSAASAGTAGPTVRRLIQQQVLPDGSDSDVVSLYVDTEPAAVEVDGDEGGMSRRMRDAVSAAMGSASASAPALHPDQIRSRRSVVVRSGAKLSFGTYFNAFPASYWRRWTVVETVSLAITLRGPGATVVLMKSMANGRSQRVDAASTSGDESETFSWDLTLKPFVDGGWYWYDVVAGDADVLVEDARWTAEVPEERAEHGTVDLAITTMNRPDFCAKLLGQIGDDADLRPYLDEVLVMEQGKDLVTDSPEFPAAQEALGSVLRVIEQGNLGGSGGYARGQLESVRKGTATYLMCMDDDVICEPEGIIRAITFADLARRPTLVGGHMFSLYARSRLHSWGEVVQPWRFWWQSAAGVHSDWDFSARNLRSSRWLHKRVDVDFNGWFMCLIPRVVLEEIGLSLPVFIKWDDSEYGLRAKEAGYPTVSFPGAAVWHIPWTDKNDALDWQSYFHQRNRFVAALLHSPYPGGGRMVQESLNHQVKHLVSMQYSTVEIRHQALLDLLEGPEFLHRTLATRLPEIRAMAKKHTDARLVTDRDDLPTVKRKKPPRKGRDDVGHLGPRQITMRALKSPIRQFSKPRELSRRHAEAEIMAMDAQWFRLTRYDSAVVSMPDGTSAAFYQRDPAIFRDLFTKTVEIHLRLRREWPRLATEYRAALTEITSPEAWERTFEPWTDPQPATSQPDASQDGASRDGADD</sequence>
<keyword evidence="2 7" id="KW-0328">Glycosyltransferase</keyword>
<feature type="region of interest" description="Disordered" evidence="4">
    <location>
        <begin position="680"/>
        <end position="712"/>
    </location>
</feature>
<organism evidence="7 8">
    <name type="scientific">Nocardioides aquaticus</name>
    <dbReference type="NCBI Taxonomy" id="160826"/>
    <lineage>
        <taxon>Bacteria</taxon>
        <taxon>Bacillati</taxon>
        <taxon>Actinomycetota</taxon>
        <taxon>Actinomycetes</taxon>
        <taxon>Propionibacteriales</taxon>
        <taxon>Nocardioidaceae</taxon>
        <taxon>Nocardioides</taxon>
    </lineage>
</organism>
<dbReference type="InterPro" id="IPR040492">
    <property type="entry name" value="GlfT2_N"/>
</dbReference>
<accession>A0ABX8EKN6</accession>
<dbReference type="Pfam" id="PF13641">
    <property type="entry name" value="Glyco_tranf_2_3"/>
    <property type="match status" value="1"/>
</dbReference>
<evidence type="ECO:0000259" key="5">
    <source>
        <dbReference type="Pfam" id="PF17994"/>
    </source>
</evidence>
<dbReference type="EMBL" id="CP075371">
    <property type="protein sequence ID" value="QVT80921.1"/>
    <property type="molecule type" value="Genomic_DNA"/>
</dbReference>
<feature type="compositionally biased region" description="Low complexity" evidence="4">
    <location>
        <begin position="18"/>
        <end position="27"/>
    </location>
</feature>
<name>A0ABX8EKN6_9ACTN</name>
<dbReference type="Proteomes" id="UP000679307">
    <property type="component" value="Chromosome"/>
</dbReference>
<dbReference type="EC" id="2.4.1.288" evidence="7"/>
<keyword evidence="8" id="KW-1185">Reference proteome</keyword>
<dbReference type="Pfam" id="PF17994">
    <property type="entry name" value="Glft2_N"/>
    <property type="match status" value="1"/>
</dbReference>
<evidence type="ECO:0000256" key="2">
    <source>
        <dbReference type="ARBA" id="ARBA00022676"/>
    </source>
</evidence>
<protein>
    <submittedName>
        <fullName evidence="7">Galactofuranosyltransferase GlfT2</fullName>
        <ecNumber evidence="7">2.4.1.288</ecNumber>
    </submittedName>
</protein>
<evidence type="ECO:0000313" key="8">
    <source>
        <dbReference type="Proteomes" id="UP000679307"/>
    </source>
</evidence>
<gene>
    <name evidence="7" type="primary">glfT2</name>
    <name evidence="7" type="ORF">ENKNEFLB_03322</name>
</gene>
<proteinExistence type="inferred from homology"/>
<feature type="domain" description="Galactofuranosyltransferase GlfT2 N-terminal" evidence="5">
    <location>
        <begin position="97"/>
        <end position="210"/>
    </location>
</feature>
<feature type="region of interest" description="Disordered" evidence="4">
    <location>
        <begin position="555"/>
        <end position="575"/>
    </location>
</feature>
<feature type="region of interest" description="Disordered" evidence="4">
    <location>
        <begin position="1"/>
        <end position="27"/>
    </location>
</feature>
<evidence type="ECO:0000256" key="4">
    <source>
        <dbReference type="SAM" id="MobiDB-lite"/>
    </source>
</evidence>
<evidence type="ECO:0000313" key="7">
    <source>
        <dbReference type="EMBL" id="QVT80921.1"/>
    </source>
</evidence>
<keyword evidence="3 7" id="KW-0808">Transferase</keyword>
<comment type="similarity">
    <text evidence="1">Belongs to the glycosyltransferase 2 family.</text>
</comment>
<feature type="compositionally biased region" description="Low complexity" evidence="4">
    <location>
        <begin position="1"/>
        <end position="10"/>
    </location>
</feature>
<evidence type="ECO:0000256" key="3">
    <source>
        <dbReference type="ARBA" id="ARBA00022679"/>
    </source>
</evidence>
<dbReference type="RefSeq" id="WP_246535614.1">
    <property type="nucleotide sequence ID" value="NZ_BAAAHS010000008.1"/>
</dbReference>